<dbReference type="SUPFAM" id="SSF54403">
    <property type="entry name" value="Cystatin/monellin"/>
    <property type="match status" value="1"/>
</dbReference>
<dbReference type="Gene3D" id="3.10.450.10">
    <property type="match status" value="1"/>
</dbReference>
<organism evidence="2 3">
    <name type="scientific">Linum trigynum</name>
    <dbReference type="NCBI Taxonomy" id="586398"/>
    <lineage>
        <taxon>Eukaryota</taxon>
        <taxon>Viridiplantae</taxon>
        <taxon>Streptophyta</taxon>
        <taxon>Embryophyta</taxon>
        <taxon>Tracheophyta</taxon>
        <taxon>Spermatophyta</taxon>
        <taxon>Magnoliopsida</taxon>
        <taxon>eudicotyledons</taxon>
        <taxon>Gunneridae</taxon>
        <taxon>Pentapetalae</taxon>
        <taxon>rosids</taxon>
        <taxon>fabids</taxon>
        <taxon>Malpighiales</taxon>
        <taxon>Linaceae</taxon>
        <taxon>Linum</taxon>
    </lineage>
</organism>
<protein>
    <submittedName>
        <fullName evidence="2">Uncharacterized protein</fullName>
    </submittedName>
</protein>
<keyword evidence="3" id="KW-1185">Reference proteome</keyword>
<evidence type="ECO:0000313" key="2">
    <source>
        <dbReference type="EMBL" id="CAL1376508.1"/>
    </source>
</evidence>
<feature type="region of interest" description="Disordered" evidence="1">
    <location>
        <begin position="195"/>
        <end position="218"/>
    </location>
</feature>
<gene>
    <name evidence="2" type="ORF">LTRI10_LOCUS18234</name>
</gene>
<dbReference type="AlphaFoldDB" id="A0AAV2DSX2"/>
<proteinExistence type="predicted"/>
<accession>A0AAV2DSX2</accession>
<sequence length="218" mass="25605">MDSFGDDEFPELTYYEGTYCDSCRKMAKTEMKEEYDDADYIYKGEDFGGDNTLKLRMIHYRRNLRVNGRFYADCPPDYMNVGAQPHARYHFKCEPGFDETVEDCAKFAVETFNEERGTEMELREIENVSVEGVINRAIYMILRCCNVGKRKRKSEGSDISAFEKSYRVVVSCCWWRKAYKEVLVFKDSHGNNLLEPTRPFDERTTPKQRRPPPIEHDA</sequence>
<evidence type="ECO:0000256" key="1">
    <source>
        <dbReference type="SAM" id="MobiDB-lite"/>
    </source>
</evidence>
<name>A0AAV2DSX2_9ROSI</name>
<dbReference type="InterPro" id="IPR046350">
    <property type="entry name" value="Cystatin_sf"/>
</dbReference>
<reference evidence="2 3" key="1">
    <citation type="submission" date="2024-04" db="EMBL/GenBank/DDBJ databases">
        <authorList>
            <person name="Fracassetti M."/>
        </authorList>
    </citation>
    <scope>NUCLEOTIDE SEQUENCE [LARGE SCALE GENOMIC DNA]</scope>
</reference>
<evidence type="ECO:0000313" key="3">
    <source>
        <dbReference type="Proteomes" id="UP001497516"/>
    </source>
</evidence>
<dbReference type="EMBL" id="OZ034816">
    <property type="protein sequence ID" value="CAL1376508.1"/>
    <property type="molecule type" value="Genomic_DNA"/>
</dbReference>
<dbReference type="Proteomes" id="UP001497516">
    <property type="component" value="Chromosome 3"/>
</dbReference>